<sequence>MPGTWPPDSLCPMRLELRSAHRTGMPLSTLTIHIYIPLIIAYRIRFQFLVFLIDSTWEFPCSVLSLMQQRHVSHHWIPCNGSSRKWSKPHLCHKLSNANAHSYIDVYEISSVLT</sequence>
<protein>
    <submittedName>
        <fullName evidence="2">Uncharacterized protein</fullName>
    </submittedName>
</protein>
<evidence type="ECO:0000256" key="1">
    <source>
        <dbReference type="SAM" id="Phobius"/>
    </source>
</evidence>
<dbReference type="EMBL" id="LUEZ02000044">
    <property type="protein sequence ID" value="RDB24329.1"/>
    <property type="molecule type" value="Genomic_DNA"/>
</dbReference>
<reference evidence="2" key="1">
    <citation type="submission" date="2018-04" db="EMBL/GenBank/DDBJ databases">
        <title>Whole genome sequencing of Hypsizygus marmoreus.</title>
        <authorList>
            <person name="Choi I.-G."/>
            <person name="Min B."/>
            <person name="Kim J.-G."/>
            <person name="Kim S."/>
            <person name="Oh Y.-L."/>
            <person name="Kong W.-S."/>
            <person name="Park H."/>
            <person name="Jeong J."/>
            <person name="Song E.-S."/>
        </authorList>
    </citation>
    <scope>NUCLEOTIDE SEQUENCE [LARGE SCALE GENOMIC DNA]</scope>
    <source>
        <strain evidence="2">51987-8</strain>
    </source>
</reference>
<keyword evidence="1" id="KW-0812">Transmembrane</keyword>
<dbReference type="Proteomes" id="UP000076154">
    <property type="component" value="Unassembled WGS sequence"/>
</dbReference>
<evidence type="ECO:0000313" key="2">
    <source>
        <dbReference type="EMBL" id="RDB24329.1"/>
    </source>
</evidence>
<proteinExistence type="predicted"/>
<name>A0A369JPZ4_HYPMA</name>
<gene>
    <name evidence="2" type="ORF">Hypma_008448</name>
</gene>
<organism evidence="2 3">
    <name type="scientific">Hypsizygus marmoreus</name>
    <name type="common">White beech mushroom</name>
    <name type="synonym">Agaricus marmoreus</name>
    <dbReference type="NCBI Taxonomy" id="39966"/>
    <lineage>
        <taxon>Eukaryota</taxon>
        <taxon>Fungi</taxon>
        <taxon>Dikarya</taxon>
        <taxon>Basidiomycota</taxon>
        <taxon>Agaricomycotina</taxon>
        <taxon>Agaricomycetes</taxon>
        <taxon>Agaricomycetidae</taxon>
        <taxon>Agaricales</taxon>
        <taxon>Tricholomatineae</taxon>
        <taxon>Lyophyllaceae</taxon>
        <taxon>Hypsizygus</taxon>
    </lineage>
</organism>
<dbReference type="InParanoid" id="A0A369JPZ4"/>
<accession>A0A369JPZ4</accession>
<feature type="transmembrane region" description="Helical" evidence="1">
    <location>
        <begin position="23"/>
        <end position="42"/>
    </location>
</feature>
<keyword evidence="3" id="KW-1185">Reference proteome</keyword>
<keyword evidence="1" id="KW-0472">Membrane</keyword>
<comment type="caution">
    <text evidence="2">The sequence shown here is derived from an EMBL/GenBank/DDBJ whole genome shotgun (WGS) entry which is preliminary data.</text>
</comment>
<keyword evidence="1" id="KW-1133">Transmembrane helix</keyword>
<dbReference type="AlphaFoldDB" id="A0A369JPZ4"/>
<evidence type="ECO:0000313" key="3">
    <source>
        <dbReference type="Proteomes" id="UP000076154"/>
    </source>
</evidence>